<gene>
    <name evidence="2" type="ORF">MSPICULIGERA_LOCUS5923</name>
</gene>
<keyword evidence="1" id="KW-0812">Transmembrane</keyword>
<comment type="caution">
    <text evidence="2">The sequence shown here is derived from an EMBL/GenBank/DDBJ whole genome shotgun (WGS) entry which is preliminary data.</text>
</comment>
<dbReference type="InterPro" id="IPR005331">
    <property type="entry name" value="Sulfotransferase"/>
</dbReference>
<protein>
    <recommendedName>
        <fullName evidence="4">Sulfotransferase</fullName>
    </recommendedName>
</protein>
<dbReference type="InterPro" id="IPR027417">
    <property type="entry name" value="P-loop_NTPase"/>
</dbReference>
<dbReference type="GO" id="GO:0047756">
    <property type="term" value="F:chondroitin 4-sulfotransferase activity"/>
    <property type="evidence" value="ECO:0007669"/>
    <property type="project" value="InterPro"/>
</dbReference>
<keyword evidence="1" id="KW-1133">Transmembrane helix</keyword>
<evidence type="ECO:0008006" key="4">
    <source>
        <dbReference type="Google" id="ProtNLM"/>
    </source>
</evidence>
<dbReference type="Proteomes" id="UP001177023">
    <property type="component" value="Unassembled WGS sequence"/>
</dbReference>
<evidence type="ECO:0000256" key="1">
    <source>
        <dbReference type="SAM" id="Phobius"/>
    </source>
</evidence>
<dbReference type="Pfam" id="PF03567">
    <property type="entry name" value="Sulfotransfer_2"/>
    <property type="match status" value="1"/>
</dbReference>
<proteinExistence type="predicted"/>
<dbReference type="EMBL" id="CATQJA010001483">
    <property type="protein sequence ID" value="CAJ0567370.1"/>
    <property type="molecule type" value="Genomic_DNA"/>
</dbReference>
<feature type="non-terminal residue" evidence="2">
    <location>
        <position position="1"/>
    </location>
</feature>
<dbReference type="PANTHER" id="PTHR22900">
    <property type="entry name" value="PROTEIN CBG14245-RELATED"/>
    <property type="match status" value="1"/>
</dbReference>
<sequence>MDSYLSVPLLQKHSASPAFRNTTYFAGFILAACVLYLGSGLLLTTEENLVTVHQEGILDAAPAWKSSEHREITEKTPVILLHSIEATEPIHDLELNLTIPKALNDTGIGLTYCRVPKTGSTIIHTILCDLLRMLHGIQFEQKFDAGLDGANPCFLNDSFIHNGIATWPVKNPPLLFTVVRDPIDRFVSIYGHFCVTNSQCGDKTIHQFAEDVYLSYTGHMSFVTENPIVRLHAFPHTEFCGLYQDHKKYEVIYYSEDREDMRRQFLNIFDKAEVPRAASERALNHLTMSSTLHAMKSASKKVEMKKELLSNARTEKDCPSHLPFRLPCI</sequence>
<accession>A0AA36FU46</accession>
<dbReference type="Gene3D" id="3.40.50.300">
    <property type="entry name" value="P-loop containing nucleotide triphosphate hydrolases"/>
    <property type="match status" value="1"/>
</dbReference>
<dbReference type="AlphaFoldDB" id="A0AA36FU46"/>
<dbReference type="InterPro" id="IPR007669">
    <property type="entry name" value="Chst-1-like"/>
</dbReference>
<dbReference type="GO" id="GO:0050650">
    <property type="term" value="P:chondroitin sulfate proteoglycan biosynthetic process"/>
    <property type="evidence" value="ECO:0007669"/>
    <property type="project" value="InterPro"/>
</dbReference>
<dbReference type="PANTHER" id="PTHR22900:SF5">
    <property type="entry name" value="PROTEIN CBG14245"/>
    <property type="match status" value="1"/>
</dbReference>
<evidence type="ECO:0000313" key="3">
    <source>
        <dbReference type="Proteomes" id="UP001177023"/>
    </source>
</evidence>
<feature type="transmembrane region" description="Helical" evidence="1">
    <location>
        <begin position="21"/>
        <end position="43"/>
    </location>
</feature>
<reference evidence="2" key="1">
    <citation type="submission" date="2023-06" db="EMBL/GenBank/DDBJ databases">
        <authorList>
            <person name="Delattre M."/>
        </authorList>
    </citation>
    <scope>NUCLEOTIDE SEQUENCE</scope>
    <source>
        <strain evidence="2">AF72</strain>
    </source>
</reference>
<dbReference type="SUPFAM" id="SSF52540">
    <property type="entry name" value="P-loop containing nucleoside triphosphate hydrolases"/>
    <property type="match status" value="1"/>
</dbReference>
<dbReference type="GO" id="GO:0016020">
    <property type="term" value="C:membrane"/>
    <property type="evidence" value="ECO:0007669"/>
    <property type="project" value="InterPro"/>
</dbReference>
<evidence type="ECO:0000313" key="2">
    <source>
        <dbReference type="EMBL" id="CAJ0567370.1"/>
    </source>
</evidence>
<name>A0AA36FU46_9BILA</name>
<organism evidence="2 3">
    <name type="scientific">Mesorhabditis spiculigera</name>
    <dbReference type="NCBI Taxonomy" id="96644"/>
    <lineage>
        <taxon>Eukaryota</taxon>
        <taxon>Metazoa</taxon>
        <taxon>Ecdysozoa</taxon>
        <taxon>Nematoda</taxon>
        <taxon>Chromadorea</taxon>
        <taxon>Rhabditida</taxon>
        <taxon>Rhabditina</taxon>
        <taxon>Rhabditomorpha</taxon>
        <taxon>Rhabditoidea</taxon>
        <taxon>Rhabditidae</taxon>
        <taxon>Mesorhabditinae</taxon>
        <taxon>Mesorhabditis</taxon>
    </lineage>
</organism>
<keyword evidence="1" id="KW-0472">Membrane</keyword>
<keyword evidence="3" id="KW-1185">Reference proteome</keyword>
<dbReference type="GO" id="GO:1902884">
    <property type="term" value="P:positive regulation of response to oxidative stress"/>
    <property type="evidence" value="ECO:0007669"/>
    <property type="project" value="InterPro"/>
</dbReference>